<dbReference type="EMBL" id="CASHSV030000823">
    <property type="protein sequence ID" value="CAJ2679155.1"/>
    <property type="molecule type" value="Genomic_DNA"/>
</dbReference>
<comment type="caution">
    <text evidence="1">The sequence shown here is derived from an EMBL/GenBank/DDBJ whole genome shotgun (WGS) entry which is preliminary data.</text>
</comment>
<accession>A0ACB0MC19</accession>
<gene>
    <name evidence="1" type="ORF">MILVUS5_LOCUS41310</name>
</gene>
<sequence>MSSNARNLGEVEFSLNWKSIEMDEQMQNERQREVEIANEGSLVDDDGKPKRTGTTWTASAHIITAVIGAGVLTLPWVMAQLGWILGVSYIIIISVVTLYTSNLLADCYRTPDPVTGKRNRTYMEAVKNILGGKMHVICGIVQYANLGGAAIGYTITTSISVVSIRKINCFHKWGTEDPCHFSNNPYMIGLGIIEVFLSQIPSFHKLSWLSIIAAITSFGYSFIGIGLSLATIIQGKGMSTSLIGESKEQYSGDKLWNMLIALGNVALASSYSQIAIDIQDSLKSPPPENKVMKRANKVGIFSMAIIFLLCACSGYAAFGANTPGSILMGSGFKEPFWLIDLANVFLIVHLVGAYQVIVQPIFCVVELLAGQRWSNSNFISKEYSIGIGQMKSNFNLFRIIWRTIFVTIITVLAMAMPFFNEMLALLGAMGYWPLTIYFPIAMYIAKQKIKRQTIKWFGLQSLNFIFMVVSLAVASAAIHGLHEAFHKYKPFMYKL</sequence>
<organism evidence="1 2">
    <name type="scientific">Trifolium pratense</name>
    <name type="common">Red clover</name>
    <dbReference type="NCBI Taxonomy" id="57577"/>
    <lineage>
        <taxon>Eukaryota</taxon>
        <taxon>Viridiplantae</taxon>
        <taxon>Streptophyta</taxon>
        <taxon>Embryophyta</taxon>
        <taxon>Tracheophyta</taxon>
        <taxon>Spermatophyta</taxon>
        <taxon>Magnoliopsida</taxon>
        <taxon>eudicotyledons</taxon>
        <taxon>Gunneridae</taxon>
        <taxon>Pentapetalae</taxon>
        <taxon>rosids</taxon>
        <taxon>fabids</taxon>
        <taxon>Fabales</taxon>
        <taxon>Fabaceae</taxon>
        <taxon>Papilionoideae</taxon>
        <taxon>50 kb inversion clade</taxon>
        <taxon>NPAAA clade</taxon>
        <taxon>Hologalegina</taxon>
        <taxon>IRL clade</taxon>
        <taxon>Trifolieae</taxon>
        <taxon>Trifolium</taxon>
    </lineage>
</organism>
<keyword evidence="2" id="KW-1185">Reference proteome</keyword>
<proteinExistence type="predicted"/>
<evidence type="ECO:0000313" key="2">
    <source>
        <dbReference type="Proteomes" id="UP001177021"/>
    </source>
</evidence>
<evidence type="ECO:0000313" key="1">
    <source>
        <dbReference type="EMBL" id="CAJ2679155.1"/>
    </source>
</evidence>
<protein>
    <submittedName>
        <fullName evidence="1">Uncharacterized protein</fullName>
    </submittedName>
</protein>
<reference evidence="1" key="1">
    <citation type="submission" date="2023-10" db="EMBL/GenBank/DDBJ databases">
        <authorList>
            <person name="Rodriguez Cubillos JULIANA M."/>
            <person name="De Vega J."/>
        </authorList>
    </citation>
    <scope>NUCLEOTIDE SEQUENCE</scope>
</reference>
<name>A0ACB0MC19_TRIPR</name>
<dbReference type="Proteomes" id="UP001177021">
    <property type="component" value="Unassembled WGS sequence"/>
</dbReference>